<proteinExistence type="predicted"/>
<protein>
    <submittedName>
        <fullName evidence="1">Uncharacterized protein</fullName>
    </submittedName>
</protein>
<gene>
    <name evidence="1" type="ORF">LCGC14_2913780</name>
</gene>
<reference evidence="1" key="1">
    <citation type="journal article" date="2015" name="Nature">
        <title>Complex archaea that bridge the gap between prokaryotes and eukaryotes.</title>
        <authorList>
            <person name="Spang A."/>
            <person name="Saw J.H."/>
            <person name="Jorgensen S.L."/>
            <person name="Zaremba-Niedzwiedzka K."/>
            <person name="Martijn J."/>
            <person name="Lind A.E."/>
            <person name="van Eijk R."/>
            <person name="Schleper C."/>
            <person name="Guy L."/>
            <person name="Ettema T.J."/>
        </authorList>
    </citation>
    <scope>NUCLEOTIDE SEQUENCE</scope>
</reference>
<sequence length="383" mass="39076">PLEIVSSSGDAVQIRTDSAATGTTAEIGFRMTTSEASTNYAGIRANRTDSPSSTDTDLTFFTRGSGASADRLTISTGGNTGINTTNPGALLHVGGGDILLDNNQAINMKDSGGTIQDILTFTSSDNVQLFGKSGTSDIYVGAASYLTVKAAGNVGVGTATPQNTLNVVGDLNVTGTIYGPGGANITGDYVPYTGADKNVDLGANNFSVDTSVLFVDSNNDRVGIGTTSPNSLLELEKTGGVSLRIKSLTSGNPTINFYEDTTEKANVFWSRAGNRFVINNIGTVTTINENGGNVGIGTSSPGAKLDVNGSVRILGGNVLTLQNLGADNGFNLNNTGTGGLSVLDLGGAMVIEETSGNVGIGTASPEDLLNVLKNQNAQTVVNI</sequence>
<accession>A0A0F9AH24</accession>
<comment type="caution">
    <text evidence="1">The sequence shown here is derived from an EMBL/GenBank/DDBJ whole genome shotgun (WGS) entry which is preliminary data.</text>
</comment>
<feature type="non-terminal residue" evidence="1">
    <location>
        <position position="1"/>
    </location>
</feature>
<name>A0A0F9AH24_9ZZZZ</name>
<evidence type="ECO:0000313" key="1">
    <source>
        <dbReference type="EMBL" id="KKK71451.1"/>
    </source>
</evidence>
<organism evidence="1">
    <name type="scientific">marine sediment metagenome</name>
    <dbReference type="NCBI Taxonomy" id="412755"/>
    <lineage>
        <taxon>unclassified sequences</taxon>
        <taxon>metagenomes</taxon>
        <taxon>ecological metagenomes</taxon>
    </lineage>
</organism>
<feature type="non-terminal residue" evidence="1">
    <location>
        <position position="383"/>
    </location>
</feature>
<dbReference type="EMBL" id="LAZR01057729">
    <property type="protein sequence ID" value="KKK71451.1"/>
    <property type="molecule type" value="Genomic_DNA"/>
</dbReference>
<dbReference type="AlphaFoldDB" id="A0A0F9AH24"/>